<dbReference type="Pfam" id="PF00535">
    <property type="entry name" value="Glycos_transf_2"/>
    <property type="match status" value="1"/>
</dbReference>
<organism evidence="2 3">
    <name type="scientific">Polysphondylium violaceum</name>
    <dbReference type="NCBI Taxonomy" id="133409"/>
    <lineage>
        <taxon>Eukaryota</taxon>
        <taxon>Amoebozoa</taxon>
        <taxon>Evosea</taxon>
        <taxon>Eumycetozoa</taxon>
        <taxon>Dictyostelia</taxon>
        <taxon>Dictyosteliales</taxon>
        <taxon>Dictyosteliaceae</taxon>
        <taxon>Polysphondylium</taxon>
    </lineage>
</organism>
<evidence type="ECO:0000313" key="2">
    <source>
        <dbReference type="EMBL" id="KAF2070881.1"/>
    </source>
</evidence>
<dbReference type="InterPro" id="IPR001173">
    <property type="entry name" value="Glyco_trans_2-like"/>
</dbReference>
<gene>
    <name evidence="2" type="ORF">CYY_007799</name>
</gene>
<evidence type="ECO:0000259" key="1">
    <source>
        <dbReference type="Pfam" id="PF00535"/>
    </source>
</evidence>
<reference evidence="2" key="1">
    <citation type="submission" date="2020-01" db="EMBL/GenBank/DDBJ databases">
        <title>Development of genomics and gene disruption for Polysphondylium violaceum indicates a role for the polyketide synthase stlB in stalk morphogenesis.</title>
        <authorList>
            <person name="Narita B."/>
            <person name="Kawabe Y."/>
            <person name="Kin K."/>
            <person name="Saito T."/>
            <person name="Gibbs R."/>
            <person name="Kuspa A."/>
            <person name="Muzny D."/>
            <person name="Queller D."/>
            <person name="Richards S."/>
            <person name="Strassman J."/>
            <person name="Sucgang R."/>
            <person name="Worley K."/>
            <person name="Schaap P."/>
        </authorList>
    </citation>
    <scope>NUCLEOTIDE SEQUENCE</scope>
    <source>
        <strain evidence="2">QSvi11</strain>
    </source>
</reference>
<dbReference type="InterPro" id="IPR050834">
    <property type="entry name" value="Glycosyltransf_2"/>
</dbReference>
<dbReference type="AlphaFoldDB" id="A0A8J4PQ93"/>
<name>A0A8J4PQ93_9MYCE</name>
<dbReference type="PANTHER" id="PTHR43685:SF2">
    <property type="entry name" value="GLYCOSYLTRANSFERASE 2-LIKE DOMAIN-CONTAINING PROTEIN"/>
    <property type="match status" value="1"/>
</dbReference>
<evidence type="ECO:0000313" key="3">
    <source>
        <dbReference type="Proteomes" id="UP000695562"/>
    </source>
</evidence>
<dbReference type="InterPro" id="IPR029044">
    <property type="entry name" value="Nucleotide-diphossugar_trans"/>
</dbReference>
<proteinExistence type="predicted"/>
<dbReference type="OrthoDB" id="3784at2759"/>
<accession>A0A8J4PQ93</accession>
<protein>
    <recommendedName>
        <fullName evidence="1">Glycosyltransferase 2-like domain-containing protein</fullName>
    </recommendedName>
</protein>
<comment type="caution">
    <text evidence="2">The sequence shown here is derived from an EMBL/GenBank/DDBJ whole genome shotgun (WGS) entry which is preliminary data.</text>
</comment>
<feature type="domain" description="Glycosyltransferase 2-like" evidence="1">
    <location>
        <begin position="58"/>
        <end position="203"/>
    </location>
</feature>
<dbReference type="SUPFAM" id="SSF53448">
    <property type="entry name" value="Nucleotide-diphospho-sugar transferases"/>
    <property type="match status" value="1"/>
</dbReference>
<dbReference type="Gene3D" id="3.90.550.10">
    <property type="entry name" value="Spore Coat Polysaccharide Biosynthesis Protein SpsA, Chain A"/>
    <property type="match status" value="1"/>
</dbReference>
<dbReference type="Proteomes" id="UP000695562">
    <property type="component" value="Unassembled WGS sequence"/>
</dbReference>
<dbReference type="EMBL" id="AJWJ01000436">
    <property type="protein sequence ID" value="KAF2070881.1"/>
    <property type="molecule type" value="Genomic_DNA"/>
</dbReference>
<dbReference type="CDD" id="cd00761">
    <property type="entry name" value="Glyco_tranf_GTA_type"/>
    <property type="match status" value="1"/>
</dbReference>
<dbReference type="PANTHER" id="PTHR43685">
    <property type="entry name" value="GLYCOSYLTRANSFERASE"/>
    <property type="match status" value="1"/>
</dbReference>
<keyword evidence="3" id="KW-1185">Reference proteome</keyword>
<sequence>MLSSGSADRSTSYHLDHYTTIVNNSNKDEIPENEYLHTNKYHPTILSNVSPNDSFQFSIVIPHYNQLSFIQSTMDSVFNQKCDNVSFQVTIVDDGSTEWNTKEKLLSLFKHYEQYLNITVIFNRNSGLSFSRNIGIENSRAEWILPLDSDDMIDSTFLLKSWTLIKEQDELQNNIIIIPGLRYIDYKSTFAHLTQNVKSIELGEWEIPVWNANDIKYRNLLHCSGIYRKSLWKSIGGYNPTLWFGWEDWDFWLRADRATKGIKPLLIKGEPLFNYRLKNGMHSFCKENYQLCFSLFQTIHHTEYSIEDVIMAQKYIGIHGQSIKSSIMSKIKVFSDNSILHFWMALIYQYAQYNSETQKFSNISKANDYYTMALDYSPNGVTWQIILQKSLMNLGSVNNYLKSKKDLLQLYEKNKQLEELVLRIYDVSV</sequence>